<keyword evidence="2" id="KW-0732">Signal</keyword>
<evidence type="ECO:0000313" key="3">
    <source>
        <dbReference type="EMBL" id="KAF4387558.1"/>
    </source>
</evidence>
<reference evidence="3 4" key="1">
    <citation type="journal article" date="2020" name="bioRxiv">
        <title>Sequence and annotation of 42 cannabis genomes reveals extensive copy number variation in cannabinoid synthesis and pathogen resistance genes.</title>
        <authorList>
            <person name="Mckernan K.J."/>
            <person name="Helbert Y."/>
            <person name="Kane L.T."/>
            <person name="Ebling H."/>
            <person name="Zhang L."/>
            <person name="Liu B."/>
            <person name="Eaton Z."/>
            <person name="Mclaughlin S."/>
            <person name="Kingan S."/>
            <person name="Baybayan P."/>
            <person name="Concepcion G."/>
            <person name="Jordan M."/>
            <person name="Riva A."/>
            <person name="Barbazuk W."/>
            <person name="Harkins T."/>
        </authorList>
    </citation>
    <scope>NUCLEOTIDE SEQUENCE [LARGE SCALE GENOMIC DNA]</scope>
    <source>
        <strain evidence="4">cv. Jamaican Lion 4</strain>
        <tissue evidence="3">Leaf</tissue>
    </source>
</reference>
<dbReference type="AlphaFoldDB" id="A0A7J6GXZ4"/>
<accession>A0A7J6GXZ4</accession>
<dbReference type="EMBL" id="JAATIP010000038">
    <property type="protein sequence ID" value="KAF4387558.1"/>
    <property type="molecule type" value="Genomic_DNA"/>
</dbReference>
<feature type="signal peptide" evidence="2">
    <location>
        <begin position="1"/>
        <end position="26"/>
    </location>
</feature>
<name>A0A7J6GXZ4_CANSA</name>
<sequence length="147" mass="16643">MGFKAYNSVQFFFFFLVVVFAFVCFAQNIHTGNENMLIGEEYKGPQSNPSDTHQLPPLILQDYPPAGPNPRHKPHLPPPANENNLSVQDYADPKPNPRHKPPPQQPTNENKLSIQDYADPGSNPRHQHPPPLMTNENELILQDYPPV</sequence>
<evidence type="ECO:0000256" key="2">
    <source>
        <dbReference type="SAM" id="SignalP"/>
    </source>
</evidence>
<evidence type="ECO:0000313" key="4">
    <source>
        <dbReference type="Proteomes" id="UP000525078"/>
    </source>
</evidence>
<gene>
    <name evidence="3" type="ORF">F8388_011706</name>
</gene>
<feature type="chain" id="PRO_5029759258" evidence="2">
    <location>
        <begin position="27"/>
        <end position="147"/>
    </location>
</feature>
<protein>
    <submittedName>
        <fullName evidence="3">Uncharacterized protein</fullName>
    </submittedName>
</protein>
<dbReference type="Proteomes" id="UP000525078">
    <property type="component" value="Unassembled WGS sequence"/>
</dbReference>
<organism evidence="3 4">
    <name type="scientific">Cannabis sativa</name>
    <name type="common">Hemp</name>
    <name type="synonym">Marijuana</name>
    <dbReference type="NCBI Taxonomy" id="3483"/>
    <lineage>
        <taxon>Eukaryota</taxon>
        <taxon>Viridiplantae</taxon>
        <taxon>Streptophyta</taxon>
        <taxon>Embryophyta</taxon>
        <taxon>Tracheophyta</taxon>
        <taxon>Spermatophyta</taxon>
        <taxon>Magnoliopsida</taxon>
        <taxon>eudicotyledons</taxon>
        <taxon>Gunneridae</taxon>
        <taxon>Pentapetalae</taxon>
        <taxon>rosids</taxon>
        <taxon>fabids</taxon>
        <taxon>Rosales</taxon>
        <taxon>Cannabaceae</taxon>
        <taxon>Cannabis</taxon>
    </lineage>
</organism>
<comment type="caution">
    <text evidence="3">The sequence shown here is derived from an EMBL/GenBank/DDBJ whole genome shotgun (WGS) entry which is preliminary data.</text>
</comment>
<proteinExistence type="predicted"/>
<feature type="region of interest" description="Disordered" evidence="1">
    <location>
        <begin position="40"/>
        <end position="147"/>
    </location>
</feature>
<evidence type="ECO:0000256" key="1">
    <source>
        <dbReference type="SAM" id="MobiDB-lite"/>
    </source>
</evidence>